<evidence type="ECO:0000313" key="8">
    <source>
        <dbReference type="Proteomes" id="UP001605036"/>
    </source>
</evidence>
<evidence type="ECO:0000256" key="2">
    <source>
        <dbReference type="ARBA" id="ARBA00022528"/>
    </source>
</evidence>
<feature type="compositionally biased region" description="Polar residues" evidence="6">
    <location>
        <begin position="97"/>
        <end position="106"/>
    </location>
</feature>
<comment type="subcellular location">
    <subcellularLocation>
        <location evidence="1">Plastid</location>
        <location evidence="1">Chloroplast stroma</location>
    </subcellularLocation>
</comment>
<accession>A0ABD1Y9Y0</accession>
<dbReference type="Proteomes" id="UP001605036">
    <property type="component" value="Unassembled WGS sequence"/>
</dbReference>
<protein>
    <submittedName>
        <fullName evidence="7">Uncharacterized protein</fullName>
    </submittedName>
</protein>
<gene>
    <name evidence="7" type="ORF">R1flu_002727</name>
</gene>
<proteinExistence type="inferred from homology"/>
<reference evidence="7 8" key="1">
    <citation type="submission" date="2024-09" db="EMBL/GenBank/DDBJ databases">
        <title>Chromosome-scale assembly of Riccia fluitans.</title>
        <authorList>
            <person name="Paukszto L."/>
            <person name="Sawicki J."/>
            <person name="Karawczyk K."/>
            <person name="Piernik-Szablinska J."/>
            <person name="Szczecinska M."/>
            <person name="Mazdziarz M."/>
        </authorList>
    </citation>
    <scope>NUCLEOTIDE SEQUENCE [LARGE SCALE GENOMIC DNA]</scope>
    <source>
        <strain evidence="7">Rf_01</strain>
        <tissue evidence="7">Aerial parts of the thallus</tissue>
    </source>
</reference>
<evidence type="ECO:0000313" key="7">
    <source>
        <dbReference type="EMBL" id="KAL2622522.1"/>
    </source>
</evidence>
<evidence type="ECO:0000256" key="6">
    <source>
        <dbReference type="SAM" id="MobiDB-lite"/>
    </source>
</evidence>
<evidence type="ECO:0000256" key="4">
    <source>
        <dbReference type="ARBA" id="ARBA00022946"/>
    </source>
</evidence>
<keyword evidence="2" id="KW-0150">Chloroplast</keyword>
<evidence type="ECO:0000256" key="5">
    <source>
        <dbReference type="ARBA" id="ARBA00038237"/>
    </source>
</evidence>
<evidence type="ECO:0000256" key="3">
    <source>
        <dbReference type="ARBA" id="ARBA00022640"/>
    </source>
</evidence>
<keyword evidence="8" id="KW-1185">Reference proteome</keyword>
<feature type="region of interest" description="Disordered" evidence="6">
    <location>
        <begin position="192"/>
        <end position="212"/>
    </location>
</feature>
<dbReference type="GO" id="GO:0009570">
    <property type="term" value="C:chloroplast stroma"/>
    <property type="evidence" value="ECO:0007669"/>
    <property type="project" value="UniProtKB-SubCell"/>
</dbReference>
<keyword evidence="4" id="KW-0809">Transit peptide</keyword>
<comment type="similarity">
    <text evidence="5">Belongs to the ESV1 family.</text>
</comment>
<dbReference type="EMBL" id="JBHFFA010000006">
    <property type="protein sequence ID" value="KAL2622522.1"/>
    <property type="molecule type" value="Genomic_DNA"/>
</dbReference>
<organism evidence="7 8">
    <name type="scientific">Riccia fluitans</name>
    <dbReference type="NCBI Taxonomy" id="41844"/>
    <lineage>
        <taxon>Eukaryota</taxon>
        <taxon>Viridiplantae</taxon>
        <taxon>Streptophyta</taxon>
        <taxon>Embryophyta</taxon>
        <taxon>Marchantiophyta</taxon>
        <taxon>Marchantiopsida</taxon>
        <taxon>Marchantiidae</taxon>
        <taxon>Marchantiales</taxon>
        <taxon>Ricciaceae</taxon>
        <taxon>Riccia</taxon>
    </lineage>
</organism>
<evidence type="ECO:0000256" key="1">
    <source>
        <dbReference type="ARBA" id="ARBA00004470"/>
    </source>
</evidence>
<sequence length="613" mass="70417">MTASRGMALLQRSRGVFPSRISLPAHESLYRSWNFESTDRVAFRISPTGSGVSILARAQGKDSSTSAETEGRVEKQNGGGSFIEMWERAKKKKDVNEQQGKFTTETGPEDWARRDRTFKEILQVPTEERDTIQRKQIIDRAAAALAAANAFLMQNPVTLPRLPSQASVETQMNSDFGSKVVPVSVREVRPQRLGAPRAPVDSTRDSAKKSYTVEGIPGPDFWSWVPDPLDEESGRPLQSEFRSSGLVPQLARKEENERPSTLPWEEYEERVREDFPLMFQSRAAPSLPPFQSLLEIEMEKIQGMEQESVGGPQTDLRMPEPDSETASAVNIKQGVCDSPCTRGLNEDGSRWWKETGVDYRDNGVICNWTLIRGVSADGSTEWQEKFWEASDAYDYKELGAEKSGRDAAGRVWHEFWKEAMWQDFNSGLQHIEKTADKWAQDEKDGKWHEKWYEHYDASGRTEKWADKWSEIDPRTPLEVGHAHSWHERWGETYDGHGGTMKYTDKWAERQEEGGGWTKWGDKWDEHFDQHGQGVKQGETWWQGNGERWNRTWGEQHNGTGWVHKYGKSSSGEHWDTHQEEETWYQGKPHFGFRECFEHSVVLRRVGERKRSQL</sequence>
<comment type="caution">
    <text evidence="7">The sequence shown here is derived from an EMBL/GenBank/DDBJ whole genome shotgun (WGS) entry which is preliminary data.</text>
</comment>
<name>A0ABD1Y9Y0_9MARC</name>
<dbReference type="PANTHER" id="PTHR34113">
    <property type="entry name" value="INACTIVE PURPLE ACID PHOSPHATASE-LIKE PROTEIN"/>
    <property type="match status" value="1"/>
</dbReference>
<dbReference type="AlphaFoldDB" id="A0ABD1Y9Y0"/>
<dbReference type="InterPro" id="IPR052495">
    <property type="entry name" value="Alpha-glucan_binding_chloro"/>
</dbReference>
<dbReference type="PANTHER" id="PTHR34113:SF2">
    <property type="entry name" value="PROTEIN LIKE EARLY STARVATION, CHLOROPLASTIC"/>
    <property type="match status" value="1"/>
</dbReference>
<feature type="region of interest" description="Disordered" evidence="6">
    <location>
        <begin position="232"/>
        <end position="261"/>
    </location>
</feature>
<feature type="region of interest" description="Disordered" evidence="6">
    <location>
        <begin position="57"/>
        <end position="114"/>
    </location>
</feature>
<keyword evidence="3" id="KW-0934">Plastid</keyword>